<dbReference type="AlphaFoldDB" id="A0A4U3LYG8"/>
<dbReference type="InterPro" id="IPR010432">
    <property type="entry name" value="RDD"/>
</dbReference>
<dbReference type="PIRSF" id="PIRSF021697">
    <property type="entry name" value="UCP021697"/>
    <property type="match status" value="1"/>
</dbReference>
<dbReference type="InterPro" id="IPR016795">
    <property type="entry name" value="UCP021697"/>
</dbReference>
<feature type="transmembrane region" description="Helical" evidence="6">
    <location>
        <begin position="69"/>
        <end position="93"/>
    </location>
</feature>
<feature type="transmembrane region" description="Helical" evidence="6">
    <location>
        <begin position="39"/>
        <end position="57"/>
    </location>
</feature>
<dbReference type="Pfam" id="PF06271">
    <property type="entry name" value="RDD"/>
    <property type="match status" value="1"/>
</dbReference>
<evidence type="ECO:0000259" key="7">
    <source>
        <dbReference type="Pfam" id="PF06271"/>
    </source>
</evidence>
<keyword evidence="2" id="KW-1003">Cell membrane</keyword>
<evidence type="ECO:0000256" key="5">
    <source>
        <dbReference type="ARBA" id="ARBA00023136"/>
    </source>
</evidence>
<comment type="caution">
    <text evidence="8">The sequence shown here is derived from an EMBL/GenBank/DDBJ whole genome shotgun (WGS) entry which is preliminary data.</text>
</comment>
<dbReference type="EMBL" id="SZQA01000058">
    <property type="protein sequence ID" value="TKK80639.1"/>
    <property type="molecule type" value="Genomic_DNA"/>
</dbReference>
<dbReference type="Proteomes" id="UP000308705">
    <property type="component" value="Unassembled WGS sequence"/>
</dbReference>
<evidence type="ECO:0000256" key="2">
    <source>
        <dbReference type="ARBA" id="ARBA00022475"/>
    </source>
</evidence>
<keyword evidence="5 6" id="KW-0472">Membrane</keyword>
<evidence type="ECO:0000256" key="6">
    <source>
        <dbReference type="SAM" id="Phobius"/>
    </source>
</evidence>
<evidence type="ECO:0000313" key="9">
    <source>
        <dbReference type="Proteomes" id="UP000308705"/>
    </source>
</evidence>
<dbReference type="RefSeq" id="WP_137251485.1">
    <property type="nucleotide sequence ID" value="NZ_SZQA01000058.1"/>
</dbReference>
<feature type="domain" description="RDD" evidence="7">
    <location>
        <begin position="37"/>
        <end position="143"/>
    </location>
</feature>
<accession>A0A4U3LYG8</accession>
<dbReference type="GO" id="GO:0005886">
    <property type="term" value="C:plasma membrane"/>
    <property type="evidence" value="ECO:0007669"/>
    <property type="project" value="UniProtKB-SubCell"/>
</dbReference>
<keyword evidence="4 6" id="KW-1133">Transmembrane helix</keyword>
<name>A0A4U3LYG8_9ACTN</name>
<evidence type="ECO:0000256" key="4">
    <source>
        <dbReference type="ARBA" id="ARBA00022989"/>
    </source>
</evidence>
<dbReference type="InterPro" id="IPR051791">
    <property type="entry name" value="Pra-immunoreactive"/>
</dbReference>
<organism evidence="8 9">
    <name type="scientific">Herbidospora galbida</name>
    <dbReference type="NCBI Taxonomy" id="2575442"/>
    <lineage>
        <taxon>Bacteria</taxon>
        <taxon>Bacillati</taxon>
        <taxon>Actinomycetota</taxon>
        <taxon>Actinomycetes</taxon>
        <taxon>Streptosporangiales</taxon>
        <taxon>Streptosporangiaceae</taxon>
        <taxon>Herbidospora</taxon>
    </lineage>
</organism>
<dbReference type="PANTHER" id="PTHR36115">
    <property type="entry name" value="PROLINE-RICH ANTIGEN HOMOLOG-RELATED"/>
    <property type="match status" value="1"/>
</dbReference>
<dbReference type="OrthoDB" id="5187110at2"/>
<evidence type="ECO:0000313" key="8">
    <source>
        <dbReference type="EMBL" id="TKK80639.1"/>
    </source>
</evidence>
<comment type="subcellular location">
    <subcellularLocation>
        <location evidence="1">Cell membrane</location>
        <topology evidence="1">Multi-pass membrane protein</topology>
    </subcellularLocation>
</comment>
<dbReference type="PANTHER" id="PTHR36115:SF6">
    <property type="entry name" value="PROLINE-RICH ANTIGEN HOMOLOG"/>
    <property type="match status" value="1"/>
</dbReference>
<protein>
    <submittedName>
        <fullName evidence="8">RDD family protein</fullName>
    </submittedName>
</protein>
<proteinExistence type="predicted"/>
<sequence length="150" mass="16366">MSKEPRWTQTWLSGTPAVQDYPGQRLGLPEQGKGSIARFVRRLGALLIDWLICAWAISQGLLRLTGTDAALVTIGILALEYILLVGTMGMTFGMRLVNIRVATLDGGQPSAKAVLIRTVLLILAVPALIFDKDQRGLHDRFAGTVVVREK</sequence>
<feature type="transmembrane region" description="Helical" evidence="6">
    <location>
        <begin position="114"/>
        <end position="130"/>
    </location>
</feature>
<evidence type="ECO:0000256" key="1">
    <source>
        <dbReference type="ARBA" id="ARBA00004651"/>
    </source>
</evidence>
<reference evidence="8 9" key="1">
    <citation type="submission" date="2019-04" db="EMBL/GenBank/DDBJ databases">
        <title>Herbidospora sp. NEAU-GS14.nov., a novel actinomycete isolated from soil.</title>
        <authorList>
            <person name="Han L."/>
        </authorList>
    </citation>
    <scope>NUCLEOTIDE SEQUENCE [LARGE SCALE GENOMIC DNA]</scope>
    <source>
        <strain evidence="8 9">NEAU-GS14</strain>
    </source>
</reference>
<keyword evidence="9" id="KW-1185">Reference proteome</keyword>
<keyword evidence="3 6" id="KW-0812">Transmembrane</keyword>
<gene>
    <name evidence="8" type="ORF">FDA94_35905</name>
</gene>
<evidence type="ECO:0000256" key="3">
    <source>
        <dbReference type="ARBA" id="ARBA00022692"/>
    </source>
</evidence>